<dbReference type="EMBL" id="JALJRB010000021">
    <property type="protein sequence ID" value="MCJ8502122.1"/>
    <property type="molecule type" value="Genomic_DNA"/>
</dbReference>
<evidence type="ECO:0000313" key="4">
    <source>
        <dbReference type="Proteomes" id="UP001165427"/>
    </source>
</evidence>
<dbReference type="NCBIfam" id="TIGR01552">
    <property type="entry name" value="phd_fam"/>
    <property type="match status" value="1"/>
</dbReference>
<comment type="similarity">
    <text evidence="1 2">Belongs to the phD/YefM antitoxin family.</text>
</comment>
<comment type="caution">
    <text evidence="3">The sequence shown here is derived from an EMBL/GenBank/DDBJ whole genome shotgun (WGS) entry which is preliminary data.</text>
</comment>
<dbReference type="Pfam" id="PF02604">
    <property type="entry name" value="PhdYeFM_antitox"/>
    <property type="match status" value="1"/>
</dbReference>
<dbReference type="Proteomes" id="UP001165427">
    <property type="component" value="Unassembled WGS sequence"/>
</dbReference>
<organism evidence="3 4">
    <name type="scientific">Desulfatitalea alkaliphila</name>
    <dbReference type="NCBI Taxonomy" id="2929485"/>
    <lineage>
        <taxon>Bacteria</taxon>
        <taxon>Pseudomonadati</taxon>
        <taxon>Thermodesulfobacteriota</taxon>
        <taxon>Desulfobacteria</taxon>
        <taxon>Desulfobacterales</taxon>
        <taxon>Desulfosarcinaceae</taxon>
        <taxon>Desulfatitalea</taxon>
    </lineage>
</organism>
<evidence type="ECO:0000313" key="3">
    <source>
        <dbReference type="EMBL" id="MCJ8502122.1"/>
    </source>
</evidence>
<keyword evidence="4" id="KW-1185">Reference proteome</keyword>
<reference evidence="3" key="1">
    <citation type="submission" date="2022-04" db="EMBL/GenBank/DDBJ databases">
        <title>Desulfatitalea alkaliphila sp. nov., a novel anaerobic sulfate-reducing bacterium isolated from terrestrial mud volcano, Taman Peninsula, Russia.</title>
        <authorList>
            <person name="Khomyakova M.A."/>
            <person name="Merkel A.Y."/>
            <person name="Slobodkin A.I."/>
        </authorList>
    </citation>
    <scope>NUCLEOTIDE SEQUENCE</scope>
    <source>
        <strain evidence="3">M08but</strain>
    </source>
</reference>
<dbReference type="AlphaFoldDB" id="A0AA41UL54"/>
<dbReference type="InterPro" id="IPR006442">
    <property type="entry name" value="Antitoxin_Phd/YefM"/>
</dbReference>
<comment type="function">
    <text evidence="2">Antitoxin component of a type II toxin-antitoxin (TA) system.</text>
</comment>
<accession>A0AA41UL54</accession>
<dbReference type="RefSeq" id="WP_246912203.1">
    <property type="nucleotide sequence ID" value="NZ_JALJRB010000021.1"/>
</dbReference>
<proteinExistence type="inferred from homology"/>
<sequence>MRTMPAGEAKNKFGVLMDTVQREAVAISKKGRTTAIVLPVHEYEEYQALKLERLRREIKTGIDQIERGEVIDGEAFFDELEKELDG</sequence>
<protein>
    <recommendedName>
        <fullName evidence="2">Antitoxin</fullName>
    </recommendedName>
</protein>
<dbReference type="Gene3D" id="3.40.1620.10">
    <property type="entry name" value="YefM-like domain"/>
    <property type="match status" value="1"/>
</dbReference>
<dbReference type="InterPro" id="IPR036165">
    <property type="entry name" value="YefM-like_sf"/>
</dbReference>
<name>A0AA41UL54_9BACT</name>
<evidence type="ECO:0000256" key="1">
    <source>
        <dbReference type="ARBA" id="ARBA00009981"/>
    </source>
</evidence>
<dbReference type="SUPFAM" id="SSF143120">
    <property type="entry name" value="YefM-like"/>
    <property type="match status" value="1"/>
</dbReference>
<evidence type="ECO:0000256" key="2">
    <source>
        <dbReference type="RuleBase" id="RU362080"/>
    </source>
</evidence>
<gene>
    <name evidence="3" type="ORF">MRX98_16175</name>
</gene>